<dbReference type="AlphaFoldDB" id="A0A2U1T856"/>
<dbReference type="Pfam" id="PF21117">
    <property type="entry name" value="MRB1590_C"/>
    <property type="match status" value="1"/>
</dbReference>
<dbReference type="RefSeq" id="WP_108432358.1">
    <property type="nucleotide sequence ID" value="NZ_CP026947.1"/>
</dbReference>
<keyword evidence="5" id="KW-1185">Reference proteome</keyword>
<dbReference type="OrthoDB" id="9809999at2"/>
<evidence type="ECO:0000313" key="4">
    <source>
        <dbReference type="EMBL" id="PWC02190.1"/>
    </source>
</evidence>
<feature type="domain" description="ATPase of the ABC class N-terminal" evidence="2">
    <location>
        <begin position="2"/>
        <end position="145"/>
    </location>
</feature>
<reference evidence="5" key="1">
    <citation type="submission" date="2018-04" db="EMBL/GenBank/DDBJ databases">
        <authorList>
            <person name="Liu S."/>
            <person name="Wang Z."/>
            <person name="Li J."/>
        </authorList>
    </citation>
    <scope>NUCLEOTIDE SEQUENCE [LARGE SCALE GENOMIC DNA]</scope>
    <source>
        <strain evidence="5">2189</strain>
    </source>
</reference>
<feature type="domain" description="ATPase of the ABC class C-terminal" evidence="1">
    <location>
        <begin position="150"/>
        <end position="412"/>
    </location>
</feature>
<evidence type="ECO:0000259" key="1">
    <source>
        <dbReference type="Pfam" id="PF09818"/>
    </source>
</evidence>
<name>A0A2U1T856_9CORY</name>
<protein>
    <submittedName>
        <fullName evidence="4">ATPase of the ABC class</fullName>
    </submittedName>
</protein>
<dbReference type="KEGG" id="cyz:C3B44_10745"/>
<dbReference type="Proteomes" id="UP000244989">
    <property type="component" value="Unassembled WGS sequence"/>
</dbReference>
<accession>A0A2U1T856</accession>
<dbReference type="InterPro" id="IPR049069">
    <property type="entry name" value="MRB1590-like_C"/>
</dbReference>
<dbReference type="EMBL" id="QEEZ01000005">
    <property type="protein sequence ID" value="PWC02190.1"/>
    <property type="molecule type" value="Genomic_DNA"/>
</dbReference>
<proteinExistence type="predicted"/>
<dbReference type="Pfam" id="PF09818">
    <property type="entry name" value="ABC_ATPase"/>
    <property type="match status" value="1"/>
</dbReference>
<evidence type="ECO:0000259" key="2">
    <source>
        <dbReference type="Pfam" id="PF20446"/>
    </source>
</evidence>
<evidence type="ECO:0000259" key="3">
    <source>
        <dbReference type="Pfam" id="PF21117"/>
    </source>
</evidence>
<dbReference type="InterPro" id="IPR046834">
    <property type="entry name" value="ABC_ATPase_C"/>
</dbReference>
<dbReference type="InterPro" id="IPR027417">
    <property type="entry name" value="P-loop_NTPase"/>
</dbReference>
<dbReference type="PANTHER" id="PTHR38149:SF1">
    <property type="entry name" value="ATPASE"/>
    <property type="match status" value="1"/>
</dbReference>
<comment type="caution">
    <text evidence="4">The sequence shown here is derived from an EMBL/GenBank/DDBJ whole genome shotgun (WGS) entry which is preliminary data.</text>
</comment>
<dbReference type="Pfam" id="PF20446">
    <property type="entry name" value="ABC_N"/>
    <property type="match status" value="1"/>
</dbReference>
<dbReference type="SUPFAM" id="SSF52540">
    <property type="entry name" value="P-loop containing nucleoside triphosphate hydrolases"/>
    <property type="match status" value="1"/>
</dbReference>
<dbReference type="InterPro" id="IPR046833">
    <property type="entry name" value="ABC_N"/>
</dbReference>
<dbReference type="InterPro" id="IPR019195">
    <property type="entry name" value="ABC_ATPase_put"/>
</dbReference>
<dbReference type="PANTHER" id="PTHR38149">
    <property type="entry name" value="ATPASE"/>
    <property type="match status" value="1"/>
</dbReference>
<sequence length="520" mass="56042">MSLSSQLHSIDGKGYGAYKSLKGRHRLGGYTLHIDRVQSDPFAPPSSIRITGNFPHRTVSDVAAADHLSRRIAERLPRGGKKEGQLRIDVGGQHVLARTAVLFPDERTIEIRMDAALPADGRRIRGRAAATLLTRTLPACLDDALDVDPAELDEAARLDVDQNALREGLVDKQLVSFIADGSILPRRSGDSDLPLTEAVRFQSPESLRVTFHLPSGRTVTGMGVPEGITVIGGGGFHGKSTLMRAIADGVYNHISGDGREFAITRADACSLRAEDGRAVREVDISPFINDLPTGQATTSFSTPNASGSTSQAAWLMEALEAGSRCLLIDEDTSATNFMIRDERMRQLVPDDREPITPLHHRITGLHQSLGTSTVVITGGTSAFLDVADTVIIMDAYQPTDATAKARELAEPAPPFSDFSAPTPRRMRINVAGRKPPQAKGMHTIRVGHDQLDIAALSQLVDASQTRAIAAALNDVSERLGAGASLYEACEQALERWDSGKSGRLAKPRVQELLFAVSHLR</sequence>
<evidence type="ECO:0000313" key="5">
    <source>
        <dbReference type="Proteomes" id="UP000244989"/>
    </source>
</evidence>
<organism evidence="4 5">
    <name type="scientific">Corynebacterium yudongzhengii</name>
    <dbReference type="NCBI Taxonomy" id="2080740"/>
    <lineage>
        <taxon>Bacteria</taxon>
        <taxon>Bacillati</taxon>
        <taxon>Actinomycetota</taxon>
        <taxon>Actinomycetes</taxon>
        <taxon>Mycobacteriales</taxon>
        <taxon>Corynebacteriaceae</taxon>
        <taxon>Corynebacterium</taxon>
    </lineage>
</organism>
<feature type="domain" description="MRB1590-like C-terminal" evidence="3">
    <location>
        <begin position="437"/>
        <end position="520"/>
    </location>
</feature>
<gene>
    <name evidence="4" type="ORF">DF222_03650</name>
</gene>